<keyword evidence="5" id="KW-1015">Disulfide bond</keyword>
<evidence type="ECO:0000256" key="1">
    <source>
        <dbReference type="ARBA" id="ARBA00008987"/>
    </source>
</evidence>
<organism evidence="8 9">
    <name type="scientific">Pseudobacillus wudalianchiensis</name>
    <dbReference type="NCBI Taxonomy" id="1743143"/>
    <lineage>
        <taxon>Bacteria</taxon>
        <taxon>Bacillati</taxon>
        <taxon>Bacillota</taxon>
        <taxon>Bacilli</taxon>
        <taxon>Bacillales</taxon>
        <taxon>Bacillaceae</taxon>
        <taxon>Pseudobacillus</taxon>
    </lineage>
</organism>
<reference evidence="9" key="1">
    <citation type="submission" date="2016-05" db="EMBL/GenBank/DDBJ databases">
        <authorList>
            <person name="Liu B."/>
            <person name="Wang J."/>
            <person name="Zhu Y."/>
            <person name="Liu G."/>
            <person name="Chen Q."/>
            <person name="Chen Z."/>
            <person name="Lan J."/>
            <person name="Che J."/>
            <person name="Ge C."/>
            <person name="Shi H."/>
            <person name="Pan Z."/>
            <person name="Liu X."/>
        </authorList>
    </citation>
    <scope>NUCLEOTIDE SEQUENCE [LARGE SCALE GENOMIC DNA]</scope>
    <source>
        <strain evidence="9">FJAT-27215</strain>
    </source>
</reference>
<dbReference type="GO" id="GO:0045454">
    <property type="term" value="P:cell redox homeostasis"/>
    <property type="evidence" value="ECO:0007669"/>
    <property type="project" value="TreeGrafter"/>
</dbReference>
<comment type="similarity">
    <text evidence="1">Belongs to the thioredoxin family.</text>
</comment>
<protein>
    <recommendedName>
        <fullName evidence="2">Thioredoxin</fullName>
    </recommendedName>
</protein>
<dbReference type="InterPro" id="IPR017937">
    <property type="entry name" value="Thioredoxin_CS"/>
</dbReference>
<dbReference type="AlphaFoldDB" id="A0A1B9AU26"/>
<evidence type="ECO:0000313" key="9">
    <source>
        <dbReference type="Proteomes" id="UP000092578"/>
    </source>
</evidence>
<dbReference type="InterPro" id="IPR013766">
    <property type="entry name" value="Thioredoxin_domain"/>
</dbReference>
<gene>
    <name evidence="8" type="ORF">A8F95_09415</name>
</gene>
<sequence length="156" mass="18173">MKKIIIFAAIILILFAAIVFLTKYQQNEASKDNPYGKKELHPETIKQLDDPNYSNLILPDDLKKKLEDGEDLFVYFYSPTCPHCQNTTPVLMPLAKEKNAEIHQFNLLEFEDGWDDYQIQSTPTLVYFKNGVEQERLVGSQPKETFDQFIETHKEK</sequence>
<keyword evidence="6" id="KW-0676">Redox-active center</keyword>
<dbReference type="PROSITE" id="PS00194">
    <property type="entry name" value="THIOREDOXIN_1"/>
    <property type="match status" value="1"/>
</dbReference>
<evidence type="ECO:0000256" key="2">
    <source>
        <dbReference type="ARBA" id="ARBA00020570"/>
    </source>
</evidence>
<dbReference type="SUPFAM" id="SSF52833">
    <property type="entry name" value="Thioredoxin-like"/>
    <property type="match status" value="1"/>
</dbReference>
<keyword evidence="9" id="KW-1185">Reference proteome</keyword>
<proteinExistence type="inferred from homology"/>
<dbReference type="CDD" id="cd02947">
    <property type="entry name" value="TRX_family"/>
    <property type="match status" value="1"/>
</dbReference>
<evidence type="ECO:0000256" key="5">
    <source>
        <dbReference type="ARBA" id="ARBA00023157"/>
    </source>
</evidence>
<name>A0A1B9AU26_9BACI</name>
<dbReference type="RefSeq" id="WP_065410874.1">
    <property type="nucleotide sequence ID" value="NZ_MAYT01000023.1"/>
</dbReference>
<evidence type="ECO:0000256" key="3">
    <source>
        <dbReference type="ARBA" id="ARBA00022448"/>
    </source>
</evidence>
<dbReference type="Pfam" id="PF00085">
    <property type="entry name" value="Thioredoxin"/>
    <property type="match status" value="1"/>
</dbReference>
<dbReference type="GO" id="GO:0005829">
    <property type="term" value="C:cytosol"/>
    <property type="evidence" value="ECO:0007669"/>
    <property type="project" value="TreeGrafter"/>
</dbReference>
<evidence type="ECO:0000256" key="4">
    <source>
        <dbReference type="ARBA" id="ARBA00022982"/>
    </source>
</evidence>
<dbReference type="Gene3D" id="3.40.30.10">
    <property type="entry name" value="Glutaredoxin"/>
    <property type="match status" value="1"/>
</dbReference>
<dbReference type="EMBL" id="MAYT01000023">
    <property type="protein sequence ID" value="OCA87435.1"/>
    <property type="molecule type" value="Genomic_DNA"/>
</dbReference>
<comment type="caution">
    <text evidence="8">The sequence shown here is derived from an EMBL/GenBank/DDBJ whole genome shotgun (WGS) entry which is preliminary data.</text>
</comment>
<keyword evidence="4" id="KW-0249">Electron transport</keyword>
<evidence type="ECO:0000256" key="6">
    <source>
        <dbReference type="ARBA" id="ARBA00023284"/>
    </source>
</evidence>
<keyword evidence="3" id="KW-0813">Transport</keyword>
<dbReference type="PANTHER" id="PTHR45663:SF11">
    <property type="entry name" value="GEO12009P1"/>
    <property type="match status" value="1"/>
</dbReference>
<evidence type="ECO:0000313" key="8">
    <source>
        <dbReference type="EMBL" id="OCA87435.1"/>
    </source>
</evidence>
<feature type="domain" description="Thioredoxin" evidence="7">
    <location>
        <begin position="11"/>
        <end position="155"/>
    </location>
</feature>
<dbReference type="PANTHER" id="PTHR45663">
    <property type="entry name" value="GEO12009P1"/>
    <property type="match status" value="1"/>
</dbReference>
<dbReference type="GO" id="GO:0015035">
    <property type="term" value="F:protein-disulfide reductase activity"/>
    <property type="evidence" value="ECO:0007669"/>
    <property type="project" value="TreeGrafter"/>
</dbReference>
<dbReference type="InterPro" id="IPR036249">
    <property type="entry name" value="Thioredoxin-like_sf"/>
</dbReference>
<dbReference type="PROSITE" id="PS51352">
    <property type="entry name" value="THIOREDOXIN_2"/>
    <property type="match status" value="1"/>
</dbReference>
<accession>A0A1B9AU26</accession>
<evidence type="ECO:0000259" key="7">
    <source>
        <dbReference type="PROSITE" id="PS51352"/>
    </source>
</evidence>
<dbReference type="Proteomes" id="UP000092578">
    <property type="component" value="Unassembled WGS sequence"/>
</dbReference>